<dbReference type="EMBL" id="ABCC02000011">
    <property type="protein sequence ID" value="EDP18777.1"/>
    <property type="molecule type" value="Genomic_DNA"/>
</dbReference>
<reference evidence="8 9" key="2">
    <citation type="submission" date="2007-09" db="EMBL/GenBank/DDBJ databases">
        <title>Draft genome sequence of Clostridium bolteae (ATCC BAA-613).</title>
        <authorList>
            <person name="Sudarsanam P."/>
            <person name="Ley R."/>
            <person name="Guruge J."/>
            <person name="Turnbaugh P.J."/>
            <person name="Mahowald M."/>
            <person name="Liep D."/>
            <person name="Gordon J."/>
        </authorList>
    </citation>
    <scope>NUCLEOTIDE SEQUENCE [LARGE SCALE GENOMIC DNA]</scope>
    <source>
        <strain evidence="9">ATCC BAA-613 / DSM 15670 / CCUG 46953 / JCM 12243 / WAL 16351</strain>
    </source>
</reference>
<dbReference type="NCBIfam" id="TIGR00132">
    <property type="entry name" value="gatA"/>
    <property type="match status" value="1"/>
</dbReference>
<evidence type="ECO:0000313" key="8">
    <source>
        <dbReference type="EMBL" id="EDP18777.1"/>
    </source>
</evidence>
<keyword evidence="4 6" id="KW-0648">Protein biosynthesis</keyword>
<dbReference type="GO" id="GO:0005524">
    <property type="term" value="F:ATP binding"/>
    <property type="evidence" value="ECO:0007669"/>
    <property type="project" value="UniProtKB-KW"/>
</dbReference>
<evidence type="ECO:0000256" key="5">
    <source>
        <dbReference type="ARBA" id="ARBA00025295"/>
    </source>
</evidence>
<accession>A8RJ90</accession>
<reference evidence="8 9" key="1">
    <citation type="submission" date="2007-08" db="EMBL/GenBank/DDBJ databases">
        <authorList>
            <person name="Fulton L."/>
            <person name="Clifton S."/>
            <person name="Fulton B."/>
            <person name="Xu J."/>
            <person name="Minx P."/>
            <person name="Pepin K.H."/>
            <person name="Johnson M."/>
            <person name="Thiruvilangam P."/>
            <person name="Bhonagiri V."/>
            <person name="Nash W.E."/>
            <person name="Mardis E.R."/>
            <person name="Wilson R.K."/>
        </authorList>
    </citation>
    <scope>NUCLEOTIDE SEQUENCE [LARGE SCALE GENOMIC DNA]</scope>
    <source>
        <strain evidence="9">ATCC BAA-613 / DSM 15670 / CCUG 46953 / JCM 12243 / WAL 16351</strain>
    </source>
</reference>
<dbReference type="InterPro" id="IPR004412">
    <property type="entry name" value="GatA"/>
</dbReference>
<dbReference type="PANTHER" id="PTHR11895">
    <property type="entry name" value="TRANSAMIDASE"/>
    <property type="match status" value="1"/>
</dbReference>
<evidence type="ECO:0000256" key="4">
    <source>
        <dbReference type="ARBA" id="ARBA00022917"/>
    </source>
</evidence>
<protein>
    <recommendedName>
        <fullName evidence="6">Glutamyl-tRNA(Gln) amidotransferase subunit A</fullName>
        <shortName evidence="6">Glu-ADT subunit A</shortName>
        <ecNumber evidence="6">6.3.5.7</ecNumber>
    </recommendedName>
</protein>
<evidence type="ECO:0000256" key="3">
    <source>
        <dbReference type="ARBA" id="ARBA00022840"/>
    </source>
</evidence>
<sequence>MSISDMTALELGRRIQSGDITAVQAAEASLARIKAMEPSVHAFVTVNEEKTMEQAGKVQADIEAGRLKGPLAGVPVAIKDNMCTKGMRTTCSSRILGNFIPTYTAQAVSNLEQAGAVILGKTNMDEFAMGSTTETSAFGVTRNPWNLEHVPGGSSGGSCAAVAAGECFYALGSDTGGSIRQPSSFCGVTGIKPTYGTVSRYGLIAYGSSLDQIGPVAKDVSDCAAVLEVLASHDPKDSTSMERRDCDFTSALSEDVRGMRIGIPESYFGQGLDQEVKDAVLEAARVLGEKGAIVETFDLKLAEYAIPAYYVIASAEASSNLSRFDGVKYGYRAPEYEGLHSMYKKSRSLGFGPEVKRRIMLGSFVLSSGYYDAYYLKALRTKALIKKEFDRAFASYDVILAPAAPSTAPRLGQSLGDPLKMYLGDIYTISVNLAGLPGISLPCGLDSKGLPIGLQLIGDCFKEKNIIRAAYAYEKTREWKLSLLAAGKAKEPSGALTGRAERRSHE</sequence>
<evidence type="ECO:0000256" key="1">
    <source>
        <dbReference type="ARBA" id="ARBA00022598"/>
    </source>
</evidence>
<dbReference type="eggNOG" id="COG0154">
    <property type="taxonomic scope" value="Bacteria"/>
</dbReference>
<evidence type="ECO:0000313" key="9">
    <source>
        <dbReference type="Proteomes" id="UP000005396"/>
    </source>
</evidence>
<dbReference type="Gene3D" id="3.90.1300.10">
    <property type="entry name" value="Amidase signature (AS) domain"/>
    <property type="match status" value="1"/>
</dbReference>
<evidence type="ECO:0000256" key="2">
    <source>
        <dbReference type="ARBA" id="ARBA00022741"/>
    </source>
</evidence>
<feature type="active site" description="Charge relay system" evidence="6">
    <location>
        <position position="79"/>
    </location>
</feature>
<keyword evidence="2 6" id="KW-0547">Nucleotide-binding</keyword>
<feature type="domain" description="Amidase" evidence="7">
    <location>
        <begin position="26"/>
        <end position="466"/>
    </location>
</feature>
<comment type="catalytic activity">
    <reaction evidence="6">
        <text>L-glutamyl-tRNA(Gln) + L-glutamine + ATP + H2O = L-glutaminyl-tRNA(Gln) + L-glutamate + ADP + phosphate + H(+)</text>
        <dbReference type="Rhea" id="RHEA:17521"/>
        <dbReference type="Rhea" id="RHEA-COMP:9681"/>
        <dbReference type="Rhea" id="RHEA-COMP:9684"/>
        <dbReference type="ChEBI" id="CHEBI:15377"/>
        <dbReference type="ChEBI" id="CHEBI:15378"/>
        <dbReference type="ChEBI" id="CHEBI:29985"/>
        <dbReference type="ChEBI" id="CHEBI:30616"/>
        <dbReference type="ChEBI" id="CHEBI:43474"/>
        <dbReference type="ChEBI" id="CHEBI:58359"/>
        <dbReference type="ChEBI" id="CHEBI:78520"/>
        <dbReference type="ChEBI" id="CHEBI:78521"/>
        <dbReference type="ChEBI" id="CHEBI:456216"/>
        <dbReference type="EC" id="6.3.5.7"/>
    </reaction>
</comment>
<dbReference type="PaxDb" id="411902-CLOBOL_01139"/>
<evidence type="ECO:0000259" key="7">
    <source>
        <dbReference type="Pfam" id="PF01425"/>
    </source>
</evidence>
<organism evidence="8 9">
    <name type="scientific">Enterocloster bolteae (strain ATCC BAA-613 / DSM 15670 / CCUG 46953 / JCM 12243 / WAL 16351)</name>
    <name type="common">Clostridium bolteae</name>
    <dbReference type="NCBI Taxonomy" id="411902"/>
    <lineage>
        <taxon>Bacteria</taxon>
        <taxon>Bacillati</taxon>
        <taxon>Bacillota</taxon>
        <taxon>Clostridia</taxon>
        <taxon>Lachnospirales</taxon>
        <taxon>Lachnospiraceae</taxon>
        <taxon>Enterocloster</taxon>
    </lineage>
</organism>
<comment type="similarity">
    <text evidence="6">Belongs to the amidase family. GatA subfamily.</text>
</comment>
<comment type="caution">
    <text evidence="8">The sequence shown here is derived from an EMBL/GenBank/DDBJ whole genome shotgun (WGS) entry which is preliminary data.</text>
</comment>
<dbReference type="AlphaFoldDB" id="A8RJ90"/>
<dbReference type="HAMAP" id="MF_00120">
    <property type="entry name" value="GatA"/>
    <property type="match status" value="1"/>
</dbReference>
<proteinExistence type="inferred from homology"/>
<comment type="subunit">
    <text evidence="6">Heterotrimer of A, B and C subunits.</text>
</comment>
<comment type="function">
    <text evidence="5 6">Allows the formation of correctly charged Gln-tRNA(Gln) through the transamidation of misacylated Glu-tRNA(Gln) in organisms which lack glutaminyl-tRNA synthetase. The reaction takes place in the presence of glutamine and ATP through an activated gamma-phospho-Glu-tRNA(Gln).</text>
</comment>
<dbReference type="InterPro" id="IPR023631">
    <property type="entry name" value="Amidase_dom"/>
</dbReference>
<dbReference type="Pfam" id="PF01425">
    <property type="entry name" value="Amidase"/>
    <property type="match status" value="1"/>
</dbReference>
<dbReference type="EC" id="6.3.5.7" evidence="6"/>
<dbReference type="PANTHER" id="PTHR11895:SF151">
    <property type="entry name" value="GLUTAMYL-TRNA(GLN) AMIDOTRANSFERASE SUBUNIT A"/>
    <property type="match status" value="1"/>
</dbReference>
<dbReference type="HOGENOM" id="CLU_009600_0_3_9"/>
<name>A8RJ90_ENTBW</name>
<dbReference type="GO" id="GO:0050567">
    <property type="term" value="F:glutaminyl-tRNA synthase (glutamine-hydrolyzing) activity"/>
    <property type="evidence" value="ECO:0007669"/>
    <property type="project" value="UniProtKB-UniRule"/>
</dbReference>
<dbReference type="SUPFAM" id="SSF75304">
    <property type="entry name" value="Amidase signature (AS) enzymes"/>
    <property type="match status" value="1"/>
</dbReference>
<feature type="active site" description="Charge relay system" evidence="6">
    <location>
        <position position="154"/>
    </location>
</feature>
<dbReference type="InterPro" id="IPR000120">
    <property type="entry name" value="Amidase"/>
</dbReference>
<dbReference type="InterPro" id="IPR036928">
    <property type="entry name" value="AS_sf"/>
</dbReference>
<dbReference type="GO" id="GO:0006412">
    <property type="term" value="P:translation"/>
    <property type="evidence" value="ECO:0007669"/>
    <property type="project" value="UniProtKB-UniRule"/>
</dbReference>
<dbReference type="GO" id="GO:0030956">
    <property type="term" value="C:glutamyl-tRNA(Gln) amidotransferase complex"/>
    <property type="evidence" value="ECO:0007669"/>
    <property type="project" value="InterPro"/>
</dbReference>
<dbReference type="RefSeq" id="WP_002568482.1">
    <property type="nucleotide sequence ID" value="NZ_DS480671.1"/>
</dbReference>
<keyword evidence="1 6" id="KW-0436">Ligase</keyword>
<gene>
    <name evidence="6" type="primary">gatA</name>
    <name evidence="8" type="ORF">CLOBOL_01139</name>
</gene>
<evidence type="ECO:0000256" key="6">
    <source>
        <dbReference type="HAMAP-Rule" id="MF_00120"/>
    </source>
</evidence>
<dbReference type="Proteomes" id="UP000005396">
    <property type="component" value="Unassembled WGS sequence"/>
</dbReference>
<feature type="active site" description="Acyl-ester intermediate" evidence="6">
    <location>
        <position position="178"/>
    </location>
</feature>
<keyword evidence="3 6" id="KW-0067">ATP-binding</keyword>